<dbReference type="Pfam" id="PF04082">
    <property type="entry name" value="Fungal_trans"/>
    <property type="match status" value="1"/>
</dbReference>
<evidence type="ECO:0000313" key="7">
    <source>
        <dbReference type="EMBL" id="KAL2800148.1"/>
    </source>
</evidence>
<keyword evidence="4" id="KW-0804">Transcription</keyword>
<name>A0ABR4GM50_9EURO</name>
<sequence length="316" mass="35409">MATSLALTPPPLDLDPLELSILERRGTFGLPPRQISDHLVNVFFSLIAPTLPVVDQDDFMRAYHGSGCDLSLLLLQAIYTIASRSFGGHGDLEDPDLTPRAFYKEAKALYDAGYEQNPTAILQAVVLLSVYWDGPDDLRESGIFYWSHIGIALAQTQGLHTTERYSLLDPADKGLLKRIWWTLYTRDRSVAAAFGRPAHINLADCTVEPLTEEDFVHSGSAQQTHARYFLQYIKLCQIMDLGPCVNLASRAAGPRPRRDVEAARCELKLHEWLASCPMEFLWRPAAHSFWAAMLQSVFHTIVCQLHLSQKQSSRSS</sequence>
<keyword evidence="3" id="KW-0238">DNA-binding</keyword>
<organism evidence="7 8">
    <name type="scientific">Aspergillus keveii</name>
    <dbReference type="NCBI Taxonomy" id="714993"/>
    <lineage>
        <taxon>Eukaryota</taxon>
        <taxon>Fungi</taxon>
        <taxon>Dikarya</taxon>
        <taxon>Ascomycota</taxon>
        <taxon>Pezizomycotina</taxon>
        <taxon>Eurotiomycetes</taxon>
        <taxon>Eurotiomycetidae</taxon>
        <taxon>Eurotiales</taxon>
        <taxon>Aspergillaceae</taxon>
        <taxon>Aspergillus</taxon>
        <taxon>Aspergillus subgen. Nidulantes</taxon>
    </lineage>
</organism>
<keyword evidence="2" id="KW-0805">Transcription regulation</keyword>
<evidence type="ECO:0000256" key="3">
    <source>
        <dbReference type="ARBA" id="ARBA00023125"/>
    </source>
</evidence>
<gene>
    <name evidence="7" type="ORF">BJX66DRAFT_321648</name>
</gene>
<keyword evidence="8" id="KW-1185">Reference proteome</keyword>
<dbReference type="Proteomes" id="UP001610563">
    <property type="component" value="Unassembled WGS sequence"/>
</dbReference>
<evidence type="ECO:0000256" key="1">
    <source>
        <dbReference type="ARBA" id="ARBA00022833"/>
    </source>
</evidence>
<evidence type="ECO:0000256" key="4">
    <source>
        <dbReference type="ARBA" id="ARBA00023163"/>
    </source>
</evidence>
<comment type="caution">
    <text evidence="7">The sequence shown here is derived from an EMBL/GenBank/DDBJ whole genome shotgun (WGS) entry which is preliminary data.</text>
</comment>
<dbReference type="SMART" id="SM00906">
    <property type="entry name" value="Fungal_trans"/>
    <property type="match status" value="1"/>
</dbReference>
<dbReference type="PANTHER" id="PTHR47171">
    <property type="entry name" value="FARA-RELATED"/>
    <property type="match status" value="1"/>
</dbReference>
<evidence type="ECO:0000256" key="2">
    <source>
        <dbReference type="ARBA" id="ARBA00023015"/>
    </source>
</evidence>
<dbReference type="CDD" id="cd12148">
    <property type="entry name" value="fungal_TF_MHR"/>
    <property type="match status" value="1"/>
</dbReference>
<keyword evidence="1" id="KW-0862">Zinc</keyword>
<reference evidence="7 8" key="1">
    <citation type="submission" date="2024-07" db="EMBL/GenBank/DDBJ databases">
        <title>Section-level genome sequencing and comparative genomics of Aspergillus sections Usti and Cavernicolus.</title>
        <authorList>
            <consortium name="Lawrence Berkeley National Laboratory"/>
            <person name="Nybo J.L."/>
            <person name="Vesth T.C."/>
            <person name="Theobald S."/>
            <person name="Frisvad J.C."/>
            <person name="Larsen T.O."/>
            <person name="Kjaerboelling I."/>
            <person name="Rothschild-Mancinelli K."/>
            <person name="Lyhne E.K."/>
            <person name="Kogle M.E."/>
            <person name="Barry K."/>
            <person name="Clum A."/>
            <person name="Na H."/>
            <person name="Ledsgaard L."/>
            <person name="Lin J."/>
            <person name="Lipzen A."/>
            <person name="Kuo A."/>
            <person name="Riley R."/>
            <person name="Mondo S."/>
            <person name="Labutti K."/>
            <person name="Haridas S."/>
            <person name="Pangalinan J."/>
            <person name="Salamov A.A."/>
            <person name="Simmons B.A."/>
            <person name="Magnuson J.K."/>
            <person name="Chen J."/>
            <person name="Drula E."/>
            <person name="Henrissat B."/>
            <person name="Wiebenga A."/>
            <person name="Lubbers R.J."/>
            <person name="Gomes A.C."/>
            <person name="Makela M.R."/>
            <person name="Stajich J."/>
            <person name="Grigoriev I.V."/>
            <person name="Mortensen U.H."/>
            <person name="De Vries R.P."/>
            <person name="Baker S.E."/>
            <person name="Andersen M.R."/>
        </authorList>
    </citation>
    <scope>NUCLEOTIDE SEQUENCE [LARGE SCALE GENOMIC DNA]</scope>
    <source>
        <strain evidence="7 8">CBS 209.92</strain>
    </source>
</reference>
<dbReference type="InterPro" id="IPR007219">
    <property type="entry name" value="XnlR_reg_dom"/>
</dbReference>
<dbReference type="EMBL" id="JBFTWV010000004">
    <property type="protein sequence ID" value="KAL2800148.1"/>
    <property type="molecule type" value="Genomic_DNA"/>
</dbReference>
<evidence type="ECO:0000259" key="6">
    <source>
        <dbReference type="SMART" id="SM00906"/>
    </source>
</evidence>
<feature type="domain" description="Xylanolytic transcriptional activator regulatory" evidence="6">
    <location>
        <begin position="145"/>
        <end position="215"/>
    </location>
</feature>
<dbReference type="InterPro" id="IPR052073">
    <property type="entry name" value="Amide_Lactam_Regulators"/>
</dbReference>
<evidence type="ECO:0000256" key="5">
    <source>
        <dbReference type="ARBA" id="ARBA00023242"/>
    </source>
</evidence>
<keyword evidence="5" id="KW-0539">Nucleus</keyword>
<accession>A0ABR4GM50</accession>
<evidence type="ECO:0000313" key="8">
    <source>
        <dbReference type="Proteomes" id="UP001610563"/>
    </source>
</evidence>
<dbReference type="PANTHER" id="PTHR47171:SF3">
    <property type="entry name" value="FARA-RELATED"/>
    <property type="match status" value="1"/>
</dbReference>
<proteinExistence type="predicted"/>
<protein>
    <submittedName>
        <fullName evidence="7">Fungal-specific transcription factor domain-containing protein</fullName>
    </submittedName>
</protein>